<gene>
    <name evidence="4" type="ORF">P691DRAFT_808374</name>
</gene>
<dbReference type="OrthoDB" id="10255285at2759"/>
<dbReference type="PANTHER" id="PTHR15837:SF0">
    <property type="entry name" value="RAN GUANINE NUCLEOTIDE RELEASE FACTOR"/>
    <property type="match status" value="1"/>
</dbReference>
<keyword evidence="3" id="KW-0653">Protein transport</keyword>
<evidence type="ECO:0000256" key="3">
    <source>
        <dbReference type="ARBA" id="ARBA00022927"/>
    </source>
</evidence>
<dbReference type="GO" id="GO:0006606">
    <property type="term" value="P:protein import into nucleus"/>
    <property type="evidence" value="ECO:0007669"/>
    <property type="project" value="TreeGrafter"/>
</dbReference>
<evidence type="ECO:0000313" key="4">
    <source>
        <dbReference type="EMBL" id="KAF9451195.1"/>
    </source>
</evidence>
<dbReference type="Proteomes" id="UP000807342">
    <property type="component" value="Unassembled WGS sequence"/>
</dbReference>
<dbReference type="InterPro" id="IPR007681">
    <property type="entry name" value="Mog1"/>
</dbReference>
<sequence>MENQYITRDLFGGAITAKMPSYLVDASDLRQIPDNQEVFLYPHNDASLIVEVLESVDETDNSKAIKFHFDSLAHDNSAERSEVQEISVIPNDRGDATPSAIVLHGIQYVKKFNHHESDTVNILMALYRVRHKNVDLAVTLNIPVNLETGGEVTEADAGEVTKDFKELVTSLRIEDFELFA</sequence>
<evidence type="ECO:0000256" key="1">
    <source>
        <dbReference type="ARBA" id="ARBA00010307"/>
    </source>
</evidence>
<name>A0A9P6C6T8_9AGAR</name>
<dbReference type="AlphaFoldDB" id="A0A9P6C6T8"/>
<dbReference type="PANTHER" id="PTHR15837">
    <property type="entry name" value="RAN GUANINE NUCLEOTIDE RELEASE FACTOR"/>
    <property type="match status" value="1"/>
</dbReference>
<keyword evidence="2" id="KW-0813">Transport</keyword>
<evidence type="ECO:0000313" key="5">
    <source>
        <dbReference type="Proteomes" id="UP000807342"/>
    </source>
</evidence>
<dbReference type="GO" id="GO:0005085">
    <property type="term" value="F:guanyl-nucleotide exchange factor activity"/>
    <property type="evidence" value="ECO:0007669"/>
    <property type="project" value="TreeGrafter"/>
</dbReference>
<dbReference type="GO" id="GO:0005634">
    <property type="term" value="C:nucleus"/>
    <property type="evidence" value="ECO:0007669"/>
    <property type="project" value="TreeGrafter"/>
</dbReference>
<accession>A0A9P6C6T8</accession>
<reference evidence="4" key="1">
    <citation type="submission" date="2020-11" db="EMBL/GenBank/DDBJ databases">
        <authorList>
            <consortium name="DOE Joint Genome Institute"/>
            <person name="Ahrendt S."/>
            <person name="Riley R."/>
            <person name="Andreopoulos W."/>
            <person name="Labutti K."/>
            <person name="Pangilinan J."/>
            <person name="Ruiz-Duenas F.J."/>
            <person name="Barrasa J.M."/>
            <person name="Sanchez-Garcia M."/>
            <person name="Camarero S."/>
            <person name="Miyauchi S."/>
            <person name="Serrano A."/>
            <person name="Linde D."/>
            <person name="Babiker R."/>
            <person name="Drula E."/>
            <person name="Ayuso-Fernandez I."/>
            <person name="Pacheco R."/>
            <person name="Padilla G."/>
            <person name="Ferreira P."/>
            <person name="Barriuso J."/>
            <person name="Kellner H."/>
            <person name="Castanera R."/>
            <person name="Alfaro M."/>
            <person name="Ramirez L."/>
            <person name="Pisabarro A.G."/>
            <person name="Kuo A."/>
            <person name="Tritt A."/>
            <person name="Lipzen A."/>
            <person name="He G."/>
            <person name="Yan M."/>
            <person name="Ng V."/>
            <person name="Cullen D."/>
            <person name="Martin F."/>
            <person name="Rosso M.-N."/>
            <person name="Henrissat B."/>
            <person name="Hibbett D."/>
            <person name="Martinez A.T."/>
            <person name="Grigoriev I.V."/>
        </authorList>
    </citation>
    <scope>NUCLEOTIDE SEQUENCE</scope>
    <source>
        <strain evidence="4">MF-IS2</strain>
    </source>
</reference>
<keyword evidence="5" id="KW-1185">Reference proteome</keyword>
<dbReference type="EMBL" id="MU151089">
    <property type="protein sequence ID" value="KAF9451195.1"/>
    <property type="molecule type" value="Genomic_DNA"/>
</dbReference>
<comment type="caution">
    <text evidence="4">The sequence shown here is derived from an EMBL/GenBank/DDBJ whole genome shotgun (WGS) entry which is preliminary data.</text>
</comment>
<comment type="similarity">
    <text evidence="1">Belongs to the MOG1 family.</text>
</comment>
<protein>
    <submittedName>
        <fullName evidence="4">Mog1p/PsbP-like protein</fullName>
    </submittedName>
</protein>
<organism evidence="4 5">
    <name type="scientific">Macrolepiota fuliginosa MF-IS2</name>
    <dbReference type="NCBI Taxonomy" id="1400762"/>
    <lineage>
        <taxon>Eukaryota</taxon>
        <taxon>Fungi</taxon>
        <taxon>Dikarya</taxon>
        <taxon>Basidiomycota</taxon>
        <taxon>Agaricomycotina</taxon>
        <taxon>Agaricomycetes</taxon>
        <taxon>Agaricomycetidae</taxon>
        <taxon>Agaricales</taxon>
        <taxon>Agaricineae</taxon>
        <taxon>Agaricaceae</taxon>
        <taxon>Macrolepiota</taxon>
    </lineage>
</organism>
<dbReference type="Gene3D" id="3.40.1000.10">
    <property type="entry name" value="Mog1/PsbP, alpha/beta/alpha sandwich"/>
    <property type="match status" value="1"/>
</dbReference>
<proteinExistence type="inferred from homology"/>
<dbReference type="InterPro" id="IPR016123">
    <property type="entry name" value="Mog1/PsbP_a/b/a-sand"/>
</dbReference>
<evidence type="ECO:0000256" key="2">
    <source>
        <dbReference type="ARBA" id="ARBA00022448"/>
    </source>
</evidence>
<dbReference type="SUPFAM" id="SSF55724">
    <property type="entry name" value="Mog1p/PsbP-like"/>
    <property type="match status" value="1"/>
</dbReference>
<dbReference type="Pfam" id="PF04603">
    <property type="entry name" value="Mog1"/>
    <property type="match status" value="1"/>
</dbReference>
<dbReference type="GO" id="GO:0031267">
    <property type="term" value="F:small GTPase binding"/>
    <property type="evidence" value="ECO:0007669"/>
    <property type="project" value="TreeGrafter"/>
</dbReference>